<evidence type="ECO:0000313" key="4">
    <source>
        <dbReference type="Proteomes" id="UP000237749"/>
    </source>
</evidence>
<dbReference type="InterPro" id="IPR052169">
    <property type="entry name" value="CW_Biosynth-Accessory"/>
</dbReference>
<dbReference type="InterPro" id="IPR029052">
    <property type="entry name" value="Metallo-depent_PP-like"/>
</dbReference>
<evidence type="ECO:0000256" key="1">
    <source>
        <dbReference type="ARBA" id="ARBA00005662"/>
    </source>
</evidence>
<name>A0A2S6HPU9_9FIRM</name>
<reference evidence="3 4" key="1">
    <citation type="submission" date="2018-02" db="EMBL/GenBank/DDBJ databases">
        <title>Genomic Encyclopedia of Archaeal and Bacterial Type Strains, Phase II (KMG-II): from individual species to whole genera.</title>
        <authorList>
            <person name="Goeker M."/>
        </authorList>
    </citation>
    <scope>NUCLEOTIDE SEQUENCE [LARGE SCALE GENOMIC DNA]</scope>
    <source>
        <strain evidence="3 4">DSM 3808</strain>
    </source>
</reference>
<protein>
    <submittedName>
        <fullName evidence="3">Poly-gamma-glutamate synthesis protein (Capsule biosynthesis protein)</fullName>
    </submittedName>
</protein>
<dbReference type="EMBL" id="PTJA01000010">
    <property type="protein sequence ID" value="PPK79470.1"/>
    <property type="molecule type" value="Genomic_DNA"/>
</dbReference>
<feature type="domain" description="Capsule synthesis protein CapA" evidence="2">
    <location>
        <begin position="2"/>
        <end position="318"/>
    </location>
</feature>
<dbReference type="Pfam" id="PF09587">
    <property type="entry name" value="PGA_cap"/>
    <property type="match status" value="1"/>
</dbReference>
<dbReference type="PANTHER" id="PTHR33393:SF11">
    <property type="entry name" value="POLYGLUTAMINE SYNTHESIS ACCESSORY PROTEIN RV0574C-RELATED"/>
    <property type="match status" value="1"/>
</dbReference>
<organism evidence="3 4">
    <name type="scientific">Lacrimispora xylanisolvens</name>
    <dbReference type="NCBI Taxonomy" id="384636"/>
    <lineage>
        <taxon>Bacteria</taxon>
        <taxon>Bacillati</taxon>
        <taxon>Bacillota</taxon>
        <taxon>Clostridia</taxon>
        <taxon>Lachnospirales</taxon>
        <taxon>Lachnospiraceae</taxon>
        <taxon>Lacrimispora</taxon>
    </lineage>
</organism>
<dbReference type="OrthoDB" id="9810906at2"/>
<sequence length="444" mass="49812">MKLLITGDSLFSSSNLHKTIDPGVLKILTDADEVFTNAEFVTPEKNTAPAAGRGYQTSVRPKALKEFKKLNIRNVGFANNHTGDYGIEGMLDTIQEAERLELTPLGVGRSLSDARRPVFLDTPDGRIAIITVGVTRSEVFAAADPGNGVPGRPGLNPLRWSRTFVVDKEDFDTIQKISQRIGIDDSMREGKKIETFKPGPDHLYEFGSLFEGYLTFERGENPGVKTTANEKDQQEILRSIRDAKERSDFVFVNLHTHEGENENWYSDYPATFIETFAHNAVEAGADCVFGHGAHFTRGAELYLGKPVFYNLGSLFMEFEAGESIISPEMFAAYGYGADESPSTLHKNRVKDKDGNWQGFYSDKKFSQNFMVLFHLNRDEKQFDFELIPIDLQLNSPLVTKRGLPVLAGEEEKVSLAHRLNQISNGRYNTEIILEDNRLKLKIRS</sequence>
<dbReference type="AlphaFoldDB" id="A0A2S6HPU9"/>
<evidence type="ECO:0000313" key="3">
    <source>
        <dbReference type="EMBL" id="PPK79470.1"/>
    </source>
</evidence>
<evidence type="ECO:0000259" key="2">
    <source>
        <dbReference type="SMART" id="SM00854"/>
    </source>
</evidence>
<gene>
    <name evidence="3" type="ORF">BXY41_110196</name>
</gene>
<dbReference type="SUPFAM" id="SSF56300">
    <property type="entry name" value="Metallo-dependent phosphatases"/>
    <property type="match status" value="1"/>
</dbReference>
<dbReference type="PANTHER" id="PTHR33393">
    <property type="entry name" value="POLYGLUTAMINE SYNTHESIS ACCESSORY PROTEIN RV0574C-RELATED"/>
    <property type="match status" value="1"/>
</dbReference>
<proteinExistence type="inferred from homology"/>
<comment type="similarity">
    <text evidence="1">Belongs to the CapA family.</text>
</comment>
<keyword evidence="4" id="KW-1185">Reference proteome</keyword>
<dbReference type="SMART" id="SM00854">
    <property type="entry name" value="PGA_cap"/>
    <property type="match status" value="1"/>
</dbReference>
<dbReference type="RefSeq" id="WP_104438332.1">
    <property type="nucleotide sequence ID" value="NZ_PTJA01000010.1"/>
</dbReference>
<comment type="caution">
    <text evidence="3">The sequence shown here is derived from an EMBL/GenBank/DDBJ whole genome shotgun (WGS) entry which is preliminary data.</text>
</comment>
<dbReference type="InterPro" id="IPR019079">
    <property type="entry name" value="Capsule_synth_CapA"/>
</dbReference>
<accession>A0A2S6HPU9</accession>
<dbReference type="Proteomes" id="UP000237749">
    <property type="component" value="Unassembled WGS sequence"/>
</dbReference>